<dbReference type="SUPFAM" id="SSF82199">
    <property type="entry name" value="SET domain"/>
    <property type="match status" value="1"/>
</dbReference>
<sequence length="202" mass="22344">MAEVKWPTTVKFMEESEVAEGIKFANIGDGETCQCSDDGFIDSCSYAQLAIFCTSDCCGLGAACSNAPRTLYSLRTPSALRLYDTGRVGLGAFTTAYLEVGGVHRLSEYDAIVEGQPARALKDNSVRCKYVYVEVLECGSITRFMSHACDPNVEFVEMQNRTTVKVMARMLKTAKPEAELTVNYGDQTWFTCARDECWVEPE</sequence>
<dbReference type="PROSITE" id="PS50280">
    <property type="entry name" value="SET"/>
    <property type="match status" value="1"/>
</dbReference>
<feature type="domain" description="SET" evidence="1">
    <location>
        <begin position="69"/>
        <end position="185"/>
    </location>
</feature>
<reference evidence="2 3" key="1">
    <citation type="journal article" date="2017" name="Genome Biol. Evol.">
        <title>Phytophthora megakarya and P. palmivora, closely related causal agents of cacao black pod rot, underwent increases in genome sizes and gene numbers by different mechanisms.</title>
        <authorList>
            <person name="Ali S.S."/>
            <person name="Shao J."/>
            <person name="Lary D.J."/>
            <person name="Kronmiller B."/>
            <person name="Shen D."/>
            <person name="Strem M.D."/>
            <person name="Amoako-Attah I."/>
            <person name="Akrofi A.Y."/>
            <person name="Begoude B.A."/>
            <person name="Ten Hoopen G.M."/>
            <person name="Coulibaly K."/>
            <person name="Kebe B.I."/>
            <person name="Melnick R.L."/>
            <person name="Guiltinan M.J."/>
            <person name="Tyler B.M."/>
            <person name="Meinhardt L.W."/>
            <person name="Bailey B.A."/>
        </authorList>
    </citation>
    <scope>NUCLEOTIDE SEQUENCE [LARGE SCALE GENOMIC DNA]</scope>
    <source>
        <strain evidence="3">sbr112.9</strain>
    </source>
</reference>
<protein>
    <recommendedName>
        <fullName evidence="1">SET domain-containing protein</fullName>
    </recommendedName>
</protein>
<evidence type="ECO:0000313" key="2">
    <source>
        <dbReference type="EMBL" id="POM71387.1"/>
    </source>
</evidence>
<dbReference type="Gene3D" id="2.170.270.10">
    <property type="entry name" value="SET domain"/>
    <property type="match status" value="1"/>
</dbReference>
<dbReference type="Pfam" id="PF00856">
    <property type="entry name" value="SET"/>
    <property type="match status" value="1"/>
</dbReference>
<dbReference type="InterPro" id="IPR001214">
    <property type="entry name" value="SET_dom"/>
</dbReference>
<evidence type="ECO:0000259" key="1">
    <source>
        <dbReference type="PROSITE" id="PS50280"/>
    </source>
</evidence>
<dbReference type="EMBL" id="NCKW01006510">
    <property type="protein sequence ID" value="POM71387.1"/>
    <property type="molecule type" value="Genomic_DNA"/>
</dbReference>
<dbReference type="OrthoDB" id="59296at2759"/>
<gene>
    <name evidence="2" type="ORF">PHPALM_12057</name>
</gene>
<proteinExistence type="predicted"/>
<comment type="caution">
    <text evidence="2">The sequence shown here is derived from an EMBL/GenBank/DDBJ whole genome shotgun (WGS) entry which is preliminary data.</text>
</comment>
<accession>A0A2P4Y0R0</accession>
<dbReference type="InterPro" id="IPR046341">
    <property type="entry name" value="SET_dom_sf"/>
</dbReference>
<dbReference type="Proteomes" id="UP000237271">
    <property type="component" value="Unassembled WGS sequence"/>
</dbReference>
<evidence type="ECO:0000313" key="3">
    <source>
        <dbReference type="Proteomes" id="UP000237271"/>
    </source>
</evidence>
<dbReference type="SMART" id="SM00317">
    <property type="entry name" value="SET"/>
    <property type="match status" value="1"/>
</dbReference>
<name>A0A2P4Y0R0_9STRA</name>
<dbReference type="AlphaFoldDB" id="A0A2P4Y0R0"/>
<organism evidence="2 3">
    <name type="scientific">Phytophthora palmivora</name>
    <dbReference type="NCBI Taxonomy" id="4796"/>
    <lineage>
        <taxon>Eukaryota</taxon>
        <taxon>Sar</taxon>
        <taxon>Stramenopiles</taxon>
        <taxon>Oomycota</taxon>
        <taxon>Peronosporomycetes</taxon>
        <taxon>Peronosporales</taxon>
        <taxon>Peronosporaceae</taxon>
        <taxon>Phytophthora</taxon>
    </lineage>
</organism>
<keyword evidence="3" id="KW-1185">Reference proteome</keyword>